<dbReference type="SUPFAM" id="SSF56935">
    <property type="entry name" value="Porins"/>
    <property type="match status" value="1"/>
</dbReference>
<reference evidence="10" key="1">
    <citation type="submission" date="2020-09" db="EMBL/GenBank/DDBJ databases">
        <title>Sphingomonas sp., a new species isolated from pork steak.</title>
        <authorList>
            <person name="Heidler von Heilborn D."/>
        </authorList>
    </citation>
    <scope>NUCLEOTIDE SEQUENCE [LARGE SCALE GENOMIC DNA]</scope>
</reference>
<dbReference type="PANTHER" id="PTHR40980">
    <property type="entry name" value="PLUG DOMAIN-CONTAINING PROTEIN"/>
    <property type="match status" value="1"/>
</dbReference>
<keyword evidence="2 4" id="KW-0472">Membrane</keyword>
<evidence type="ECO:0000256" key="5">
    <source>
        <dbReference type="SAM" id="MobiDB-lite"/>
    </source>
</evidence>
<feature type="domain" description="TonB-dependent receptor plug" evidence="8">
    <location>
        <begin position="84"/>
        <end position="187"/>
    </location>
</feature>
<dbReference type="NCBIfam" id="TIGR01782">
    <property type="entry name" value="TonB-Xanth-Caul"/>
    <property type="match status" value="1"/>
</dbReference>
<feature type="domain" description="TonB-dependent receptor-like beta-barrel" evidence="7">
    <location>
        <begin position="550"/>
        <end position="901"/>
    </location>
</feature>
<keyword evidence="9" id="KW-0675">Receptor</keyword>
<feature type="compositionally biased region" description="Polar residues" evidence="5">
    <location>
        <begin position="51"/>
        <end position="64"/>
    </location>
</feature>
<evidence type="ECO:0000256" key="6">
    <source>
        <dbReference type="SAM" id="SignalP"/>
    </source>
</evidence>
<proteinExistence type="inferred from homology"/>
<evidence type="ECO:0000313" key="9">
    <source>
        <dbReference type="EMBL" id="QQV78819.1"/>
    </source>
</evidence>
<dbReference type="Gene3D" id="2.40.170.20">
    <property type="entry name" value="TonB-dependent receptor, beta-barrel domain"/>
    <property type="match status" value="1"/>
</dbReference>
<dbReference type="InterPro" id="IPR010104">
    <property type="entry name" value="TonB_rcpt_bac"/>
</dbReference>
<evidence type="ECO:0000256" key="4">
    <source>
        <dbReference type="RuleBase" id="RU003357"/>
    </source>
</evidence>
<keyword evidence="10" id="KW-1185">Reference proteome</keyword>
<evidence type="ECO:0000313" key="10">
    <source>
        <dbReference type="Proteomes" id="UP000595894"/>
    </source>
</evidence>
<evidence type="ECO:0000259" key="8">
    <source>
        <dbReference type="Pfam" id="PF07715"/>
    </source>
</evidence>
<protein>
    <submittedName>
        <fullName evidence="9">TonB-dependent receptor</fullName>
    </submittedName>
</protein>
<dbReference type="Pfam" id="PF00593">
    <property type="entry name" value="TonB_dep_Rec_b-barrel"/>
    <property type="match status" value="1"/>
</dbReference>
<dbReference type="Proteomes" id="UP000595894">
    <property type="component" value="Chromosome"/>
</dbReference>
<gene>
    <name evidence="9" type="ORF">H5J25_03725</name>
</gene>
<evidence type="ECO:0000256" key="3">
    <source>
        <dbReference type="ARBA" id="ARBA00023237"/>
    </source>
</evidence>
<evidence type="ECO:0000256" key="1">
    <source>
        <dbReference type="ARBA" id="ARBA00004442"/>
    </source>
</evidence>
<dbReference type="AlphaFoldDB" id="A0A974S5Q6"/>
<name>A0A974S5Q6_9SPHN</name>
<dbReference type="EMBL" id="CP061035">
    <property type="protein sequence ID" value="QQV78819.1"/>
    <property type="molecule type" value="Genomic_DNA"/>
</dbReference>
<dbReference type="InterPro" id="IPR000531">
    <property type="entry name" value="Beta-barrel_TonB"/>
</dbReference>
<comment type="subcellular location">
    <subcellularLocation>
        <location evidence="1 4">Cell outer membrane</location>
    </subcellularLocation>
</comment>
<keyword evidence="3" id="KW-0998">Cell outer membrane</keyword>
<dbReference type="PANTHER" id="PTHR40980:SF3">
    <property type="entry name" value="TONB-DEPENDENT RECEPTOR-LIKE BETA-BARREL DOMAIN-CONTAINING PROTEIN"/>
    <property type="match status" value="1"/>
</dbReference>
<evidence type="ECO:0000256" key="2">
    <source>
        <dbReference type="ARBA" id="ARBA00023136"/>
    </source>
</evidence>
<dbReference type="InterPro" id="IPR037066">
    <property type="entry name" value="Plug_dom_sf"/>
</dbReference>
<feature type="chain" id="PRO_5037812958" evidence="6">
    <location>
        <begin position="24"/>
        <end position="935"/>
    </location>
</feature>
<dbReference type="CDD" id="cd01347">
    <property type="entry name" value="ligand_gated_channel"/>
    <property type="match status" value="1"/>
</dbReference>
<dbReference type="Gene3D" id="2.170.130.10">
    <property type="entry name" value="TonB-dependent receptor, plug domain"/>
    <property type="match status" value="1"/>
</dbReference>
<comment type="similarity">
    <text evidence="4">Belongs to the TonB-dependent receptor family.</text>
</comment>
<feature type="compositionally biased region" description="Low complexity" evidence="5">
    <location>
        <begin position="26"/>
        <end position="43"/>
    </location>
</feature>
<feature type="region of interest" description="Disordered" evidence="5">
    <location>
        <begin position="26"/>
        <end position="64"/>
    </location>
</feature>
<dbReference type="GO" id="GO:0009279">
    <property type="term" value="C:cell outer membrane"/>
    <property type="evidence" value="ECO:0007669"/>
    <property type="project" value="UniProtKB-SubCell"/>
</dbReference>
<keyword evidence="4" id="KW-0798">TonB box</keyword>
<sequence length="935" mass="100522">MLKFGCSAGALTAAMLVSAPAFAQTSTAGTPATSSSTDAQTTANPAVPSDAPQQKDATTEQSTDGDIVVTGFRSSLENAVAEKKNRDQVVESISSEDIGRLPDASIAESIARLPGLAGQRVSGRAQTISIRGFGPDFSTTLLNGREQTSTNDNRQVEFDQYPSEVVSQVLVYKTPQASLIGQGLVGTVDLRTIRPLDFGKRVISVGGRGTYTDIDKFNPDSKRYGYRVNANYVDQFAGDTIGVSLAGSYIDEPYQFREYRSGGYSDGGPGGAALVGFPTARGTSTRLKRFGGAGTIQFKPVPEFTSTLDAFYSNFEDSQSRRGVELPLGFAVGDFFGTSFNSAGATVTDGVVTSGSFNNVQALVRNDAQRNTADLYSVGWNNAYKGADGWNAQLDLSYSRTNRSEFSFESYAGTGRGRTRGATETIGFVTTNTGSVFTPQFDYTNPALFLLTDPAGYGGDNVVQAGYFNDRRLTDEIYQGRTEIEKVIEGSFLSSVRFGMNYTRRVKTLTPDEAFVTLPGGAQEAQIPSQFLLGTFDIGYAFNGVGRALAYDPFALLDAGVLALLPRTGAQDILAKAFSVKEDVITSYLQGNIRQAIGASELTGNFGVQFVVTEQKSTGLVFGPDGNNLTRTQGDDYVDALPSLNLSLRLPSDFVFRVGAAREIARPRLDDLRVALSYGVDTGNQVNGVNVPIIRGSAGNANLRPYRATAFDATIEKYFGESGYIAIQGFYKDLTSFIYRNQEVAFDFGNLPPPINANLLTTSVGTLNQPINIGGGKLYGVEVAGTVPFGKIVPALDGFGFTGGASYTRTSIRPNPDAPATDIPGYSRWVANGTVFFEKYGINLRGSARYRSTFLGELVGFGASRDFRRARDELIIDGQIGYDFTAGALKGVSVYIQGQNLTDEPFVTEEPQSSLRVNEFQRYGRRYLAGATLKF</sequence>
<feature type="signal peptide" evidence="6">
    <location>
        <begin position="1"/>
        <end position="23"/>
    </location>
</feature>
<organism evidence="9 10">
    <name type="scientific">Sphingomonas aliaeris</name>
    <dbReference type="NCBI Taxonomy" id="2759526"/>
    <lineage>
        <taxon>Bacteria</taxon>
        <taxon>Pseudomonadati</taxon>
        <taxon>Pseudomonadota</taxon>
        <taxon>Alphaproteobacteria</taxon>
        <taxon>Sphingomonadales</taxon>
        <taxon>Sphingomonadaceae</taxon>
        <taxon>Sphingomonas</taxon>
    </lineage>
</organism>
<keyword evidence="6" id="KW-0732">Signal</keyword>
<evidence type="ECO:0000259" key="7">
    <source>
        <dbReference type="Pfam" id="PF00593"/>
    </source>
</evidence>
<accession>A0A974S5Q6</accession>
<dbReference type="KEGG" id="sari:H5J25_03725"/>
<dbReference type="InterPro" id="IPR036942">
    <property type="entry name" value="Beta-barrel_TonB_sf"/>
</dbReference>
<dbReference type="Pfam" id="PF07715">
    <property type="entry name" value="Plug"/>
    <property type="match status" value="1"/>
</dbReference>
<dbReference type="InterPro" id="IPR012910">
    <property type="entry name" value="Plug_dom"/>
</dbReference>